<keyword evidence="9 13" id="KW-0238">DNA-binding</keyword>
<keyword evidence="4 13" id="KW-0963">Cytoplasm</keyword>
<dbReference type="AlphaFoldDB" id="A0A3N4HEI7"/>
<evidence type="ECO:0000256" key="14">
    <source>
        <dbReference type="RuleBase" id="RU000578"/>
    </source>
</evidence>
<keyword evidence="7 13" id="KW-0227">DNA damage</keyword>
<dbReference type="SUPFAM" id="SSF52540">
    <property type="entry name" value="P-loop containing nucleoside triphosphate hydrolases"/>
    <property type="match status" value="1"/>
</dbReference>
<dbReference type="Gene3D" id="1.20.1050.90">
    <property type="entry name" value="RecF/RecN/SMC, N-terminal domain"/>
    <property type="match status" value="1"/>
</dbReference>
<dbReference type="PANTHER" id="PTHR32182:SF0">
    <property type="entry name" value="DNA REPLICATION AND REPAIR PROTEIN RECF"/>
    <property type="match status" value="1"/>
</dbReference>
<dbReference type="GO" id="GO:0009432">
    <property type="term" value="P:SOS response"/>
    <property type="evidence" value="ECO:0007669"/>
    <property type="project" value="UniProtKB-UniRule"/>
</dbReference>
<evidence type="ECO:0000256" key="3">
    <source>
        <dbReference type="ARBA" id="ARBA00020170"/>
    </source>
</evidence>
<dbReference type="InterPro" id="IPR027417">
    <property type="entry name" value="P-loop_NTPase"/>
</dbReference>
<dbReference type="NCBIfam" id="TIGR00611">
    <property type="entry name" value="recf"/>
    <property type="match status" value="1"/>
</dbReference>
<dbReference type="PROSITE" id="PS00618">
    <property type="entry name" value="RECF_2"/>
    <property type="match status" value="1"/>
</dbReference>
<dbReference type="Gene3D" id="3.40.50.300">
    <property type="entry name" value="P-loop containing nucleotide triphosphate hydrolases"/>
    <property type="match status" value="1"/>
</dbReference>
<comment type="subcellular location">
    <subcellularLocation>
        <location evidence="1 13 14">Cytoplasm</location>
    </subcellularLocation>
</comment>
<feature type="binding site" evidence="13">
    <location>
        <begin position="30"/>
        <end position="37"/>
    </location>
    <ligand>
        <name>ATP</name>
        <dbReference type="ChEBI" id="CHEBI:30616"/>
    </ligand>
</feature>
<evidence type="ECO:0000256" key="2">
    <source>
        <dbReference type="ARBA" id="ARBA00008016"/>
    </source>
</evidence>
<keyword evidence="18" id="KW-1185">Reference proteome</keyword>
<sequence length="432" mass="46161">MFVRELHLRDFRSWPRVDVELAPGPVIITGRNGFGKTNLVEALYYLATLRSHRVSTDAPLVRSSSTSALVTATVENAGRELTASLQINAEGSNKAWLNTAPQRRPRDLVGVLRVVLFAPEDLLLVRGDPGDRRRFVDELVAQRGPRFVAARSDYDKVLRQRSALLKTAGAAMRRGGSDAASVISTLDVWDAQLAALGGQVTAARIDVLGDLEPHFAGSYAAIAPHSRPATLRYRPSVGDDIVPAAGESADAQVIEAALLTRLGEIRGKEIERGLSLVGPHRDDVDLVLGSDVAKGFASHGESWSLALALRLGSVELARADGVEPVIMLDDVFAELDAARRRKLVEFTEGAEQLIITAAVAEDVPMGVGGRSIAVNMIEEEGVRYSVVVSAAGTSDAGTSDAEGSKRDVAESDVAHPEESETSVSDLPGRLRL</sequence>
<evidence type="ECO:0000256" key="6">
    <source>
        <dbReference type="ARBA" id="ARBA00022741"/>
    </source>
</evidence>
<evidence type="ECO:0000256" key="8">
    <source>
        <dbReference type="ARBA" id="ARBA00022840"/>
    </source>
</evidence>
<evidence type="ECO:0000256" key="11">
    <source>
        <dbReference type="ARBA" id="ARBA00023236"/>
    </source>
</evidence>
<dbReference type="EMBL" id="RKMH01000004">
    <property type="protein sequence ID" value="RPA64724.1"/>
    <property type="molecule type" value="Genomic_DNA"/>
</dbReference>
<evidence type="ECO:0000313" key="17">
    <source>
        <dbReference type="EMBL" id="RPA64724.1"/>
    </source>
</evidence>
<dbReference type="InterPro" id="IPR042174">
    <property type="entry name" value="RecF_2"/>
</dbReference>
<feature type="domain" description="RecF/RecN/SMC N-terminal" evidence="16">
    <location>
        <begin position="3"/>
        <end position="358"/>
    </location>
</feature>
<evidence type="ECO:0000256" key="1">
    <source>
        <dbReference type="ARBA" id="ARBA00004496"/>
    </source>
</evidence>
<dbReference type="InterPro" id="IPR003395">
    <property type="entry name" value="RecF/RecN/SMC_N"/>
</dbReference>
<keyword evidence="10 13" id="KW-0234">DNA repair</keyword>
<dbReference type="GO" id="GO:0005737">
    <property type="term" value="C:cytoplasm"/>
    <property type="evidence" value="ECO:0007669"/>
    <property type="project" value="UniProtKB-SubCell"/>
</dbReference>
<accession>A0A3N4HEI7</accession>
<keyword evidence="8 13" id="KW-0067">ATP-binding</keyword>
<name>A0A3N4HEI7_9ACTN</name>
<dbReference type="InterPro" id="IPR001238">
    <property type="entry name" value="DNA-binding_RecF"/>
</dbReference>
<dbReference type="GO" id="GO:0005524">
    <property type="term" value="F:ATP binding"/>
    <property type="evidence" value="ECO:0007669"/>
    <property type="project" value="UniProtKB-UniRule"/>
</dbReference>
<dbReference type="GO" id="GO:0006260">
    <property type="term" value="P:DNA replication"/>
    <property type="evidence" value="ECO:0007669"/>
    <property type="project" value="UniProtKB-UniRule"/>
</dbReference>
<dbReference type="Proteomes" id="UP000267536">
    <property type="component" value="Unassembled WGS sequence"/>
</dbReference>
<evidence type="ECO:0000256" key="12">
    <source>
        <dbReference type="ARBA" id="ARBA00025401"/>
    </source>
</evidence>
<comment type="function">
    <text evidence="12 13 14">The RecF protein is involved in DNA metabolism; it is required for DNA replication and normal SOS inducibility. RecF binds preferentially to single-stranded, linear DNA. It also seems to bind ATP.</text>
</comment>
<evidence type="ECO:0000256" key="13">
    <source>
        <dbReference type="HAMAP-Rule" id="MF_00365"/>
    </source>
</evidence>
<dbReference type="GO" id="GO:0000731">
    <property type="term" value="P:DNA synthesis involved in DNA repair"/>
    <property type="evidence" value="ECO:0007669"/>
    <property type="project" value="TreeGrafter"/>
</dbReference>
<evidence type="ECO:0000256" key="7">
    <source>
        <dbReference type="ARBA" id="ARBA00022763"/>
    </source>
</evidence>
<dbReference type="GO" id="GO:0006302">
    <property type="term" value="P:double-strand break repair"/>
    <property type="evidence" value="ECO:0007669"/>
    <property type="project" value="TreeGrafter"/>
</dbReference>
<evidence type="ECO:0000256" key="10">
    <source>
        <dbReference type="ARBA" id="ARBA00023204"/>
    </source>
</evidence>
<proteinExistence type="inferred from homology"/>
<dbReference type="InterPro" id="IPR018078">
    <property type="entry name" value="DNA-binding_RecF_CS"/>
</dbReference>
<dbReference type="HAMAP" id="MF_00365">
    <property type="entry name" value="RecF"/>
    <property type="match status" value="1"/>
</dbReference>
<evidence type="ECO:0000256" key="15">
    <source>
        <dbReference type="SAM" id="MobiDB-lite"/>
    </source>
</evidence>
<keyword evidence="5 13" id="KW-0235">DNA replication</keyword>
<evidence type="ECO:0000256" key="9">
    <source>
        <dbReference type="ARBA" id="ARBA00023125"/>
    </source>
</evidence>
<keyword evidence="6 13" id="KW-0547">Nucleotide-binding</keyword>
<gene>
    <name evidence="13 17" type="primary">recF</name>
    <name evidence="17" type="ORF">EF294_06245</name>
</gene>
<dbReference type="RefSeq" id="WP_123926881.1">
    <property type="nucleotide sequence ID" value="NZ_JBPSDP010000004.1"/>
</dbReference>
<evidence type="ECO:0000256" key="5">
    <source>
        <dbReference type="ARBA" id="ARBA00022705"/>
    </source>
</evidence>
<dbReference type="OrthoDB" id="9803889at2"/>
<dbReference type="Pfam" id="PF02463">
    <property type="entry name" value="SMC_N"/>
    <property type="match status" value="1"/>
</dbReference>
<reference evidence="17 18" key="1">
    <citation type="submission" date="2018-11" db="EMBL/GenBank/DDBJ databases">
        <title>Draft genome sequence of Gordonia sp. RS15-1S isolated from rice stems.</title>
        <authorList>
            <person name="Muangham S."/>
        </authorList>
    </citation>
    <scope>NUCLEOTIDE SEQUENCE [LARGE SCALE GENOMIC DNA]</scope>
    <source>
        <strain evidence="17 18">RS15-1S</strain>
    </source>
</reference>
<keyword evidence="11 13" id="KW-0742">SOS response</keyword>
<dbReference type="PANTHER" id="PTHR32182">
    <property type="entry name" value="DNA REPLICATION AND REPAIR PROTEIN RECF"/>
    <property type="match status" value="1"/>
</dbReference>
<dbReference type="PROSITE" id="PS00617">
    <property type="entry name" value="RECF_1"/>
    <property type="match status" value="1"/>
</dbReference>
<feature type="compositionally biased region" description="Basic and acidic residues" evidence="15">
    <location>
        <begin position="402"/>
        <end position="418"/>
    </location>
</feature>
<evidence type="ECO:0000313" key="18">
    <source>
        <dbReference type="Proteomes" id="UP000267536"/>
    </source>
</evidence>
<protein>
    <recommendedName>
        <fullName evidence="3 13">DNA replication and repair protein RecF</fullName>
    </recommendedName>
</protein>
<dbReference type="GO" id="GO:0003697">
    <property type="term" value="F:single-stranded DNA binding"/>
    <property type="evidence" value="ECO:0007669"/>
    <property type="project" value="UniProtKB-UniRule"/>
</dbReference>
<evidence type="ECO:0000256" key="4">
    <source>
        <dbReference type="ARBA" id="ARBA00022490"/>
    </source>
</evidence>
<organism evidence="17 18">
    <name type="scientific">Gordonia oryzae</name>
    <dbReference type="NCBI Taxonomy" id="2487349"/>
    <lineage>
        <taxon>Bacteria</taxon>
        <taxon>Bacillati</taxon>
        <taxon>Actinomycetota</taxon>
        <taxon>Actinomycetes</taxon>
        <taxon>Mycobacteriales</taxon>
        <taxon>Gordoniaceae</taxon>
        <taxon>Gordonia</taxon>
    </lineage>
</organism>
<evidence type="ECO:0000259" key="16">
    <source>
        <dbReference type="Pfam" id="PF02463"/>
    </source>
</evidence>
<comment type="caution">
    <text evidence="17">The sequence shown here is derived from an EMBL/GenBank/DDBJ whole genome shotgun (WGS) entry which is preliminary data.</text>
</comment>
<comment type="similarity">
    <text evidence="2 13 14">Belongs to the RecF family.</text>
</comment>
<feature type="region of interest" description="Disordered" evidence="15">
    <location>
        <begin position="393"/>
        <end position="432"/>
    </location>
</feature>